<feature type="compositionally biased region" description="Basic and acidic residues" evidence="1">
    <location>
        <begin position="91"/>
        <end position="102"/>
    </location>
</feature>
<accession>A0AAV4LQ17</accession>
<dbReference type="AlphaFoldDB" id="A0AAV4LQ17"/>
<dbReference type="Proteomes" id="UP001497744">
    <property type="component" value="Unassembled WGS sequence"/>
</dbReference>
<comment type="caution">
    <text evidence="2">The sequence shown here is derived from an EMBL/GenBank/DDBJ whole genome shotgun (WGS) entry which is preliminary data.</text>
</comment>
<evidence type="ECO:0000256" key="1">
    <source>
        <dbReference type="SAM" id="MobiDB-lite"/>
    </source>
</evidence>
<evidence type="ECO:0000313" key="3">
    <source>
        <dbReference type="Proteomes" id="UP001497744"/>
    </source>
</evidence>
<dbReference type="GeneID" id="94192724"/>
<organism evidence="2 3">
    <name type="scientific">Babesia caballi</name>
    <dbReference type="NCBI Taxonomy" id="5871"/>
    <lineage>
        <taxon>Eukaryota</taxon>
        <taxon>Sar</taxon>
        <taxon>Alveolata</taxon>
        <taxon>Apicomplexa</taxon>
        <taxon>Aconoidasida</taxon>
        <taxon>Piroplasmida</taxon>
        <taxon>Babesiidae</taxon>
        <taxon>Babesia</taxon>
    </lineage>
</organism>
<feature type="compositionally biased region" description="Basic residues" evidence="1">
    <location>
        <begin position="71"/>
        <end position="87"/>
    </location>
</feature>
<dbReference type="EMBL" id="BPLF01000001">
    <property type="protein sequence ID" value="GIX61241.1"/>
    <property type="molecule type" value="Genomic_DNA"/>
</dbReference>
<feature type="region of interest" description="Disordered" evidence="1">
    <location>
        <begin position="71"/>
        <end position="113"/>
    </location>
</feature>
<keyword evidence="3" id="KW-1185">Reference proteome</keyword>
<protein>
    <submittedName>
        <fullName evidence="2">Transmembrane channel-like protein 2</fullName>
    </submittedName>
</protein>
<reference evidence="2 3" key="1">
    <citation type="submission" date="2021-06" db="EMBL/GenBank/DDBJ databases">
        <title>Genome sequence of Babesia caballi.</title>
        <authorList>
            <person name="Yamagishi J."/>
            <person name="Kidaka T."/>
            <person name="Ochi A."/>
        </authorList>
    </citation>
    <scope>NUCLEOTIDE SEQUENCE [LARGE SCALE GENOMIC DNA]</scope>
    <source>
        <strain evidence="2">USDA-D6B2</strain>
    </source>
</reference>
<sequence length="113" mass="12480">MQTRSPNCHNGGTTGGELTLQYVDQEVRRAAVVMRYAHLVEHVLDEVGQVRAVLAQKLRRVRLPLGIGALQRRHGGRRRGRPARRTGRGGTRRDEADVDPKKKAAGAAGRRPT</sequence>
<gene>
    <name evidence="2" type="ORF">BcabD6B2_06760</name>
</gene>
<keyword evidence="2" id="KW-0812">Transmembrane</keyword>
<keyword evidence="2" id="KW-0472">Membrane</keyword>
<evidence type="ECO:0000313" key="2">
    <source>
        <dbReference type="EMBL" id="GIX61241.1"/>
    </source>
</evidence>
<dbReference type="RefSeq" id="XP_067713312.1">
    <property type="nucleotide sequence ID" value="XM_067857211.1"/>
</dbReference>
<proteinExistence type="predicted"/>
<name>A0AAV4LQ17_BABCB</name>